<dbReference type="GO" id="GO:0046872">
    <property type="term" value="F:metal ion binding"/>
    <property type="evidence" value="ECO:0007669"/>
    <property type="project" value="UniProtKB-KW"/>
</dbReference>
<dbReference type="InterPro" id="IPR036412">
    <property type="entry name" value="HAD-like_sf"/>
</dbReference>
<dbReference type="SFLD" id="SFLDG01129">
    <property type="entry name" value="C1.5:_HAD__Beta-PGM__Phosphata"/>
    <property type="match status" value="1"/>
</dbReference>
<dbReference type="SFLD" id="SFLDS00003">
    <property type="entry name" value="Haloacid_Dehalogenase"/>
    <property type="match status" value="1"/>
</dbReference>
<keyword evidence="3" id="KW-0378">Hydrolase</keyword>
<dbReference type="SUPFAM" id="SSF56784">
    <property type="entry name" value="HAD-like"/>
    <property type="match status" value="1"/>
</dbReference>
<evidence type="ECO:0000256" key="4">
    <source>
        <dbReference type="ARBA" id="ARBA00022842"/>
    </source>
</evidence>
<dbReference type="GO" id="GO:0016791">
    <property type="term" value="F:phosphatase activity"/>
    <property type="evidence" value="ECO:0007669"/>
    <property type="project" value="TreeGrafter"/>
</dbReference>
<organism evidence="5 6">
    <name type="scientific">Bacillus manliponensis</name>
    <dbReference type="NCBI Taxonomy" id="574376"/>
    <lineage>
        <taxon>Bacteria</taxon>
        <taxon>Bacillati</taxon>
        <taxon>Bacillota</taxon>
        <taxon>Bacilli</taxon>
        <taxon>Bacillales</taxon>
        <taxon>Bacillaceae</taxon>
        <taxon>Bacillus</taxon>
        <taxon>Bacillus cereus group</taxon>
    </lineage>
</organism>
<evidence type="ECO:0000313" key="6">
    <source>
        <dbReference type="Proteomes" id="UP000027822"/>
    </source>
</evidence>
<dbReference type="GO" id="GO:0044281">
    <property type="term" value="P:small molecule metabolic process"/>
    <property type="evidence" value="ECO:0007669"/>
    <property type="project" value="UniProtKB-ARBA"/>
</dbReference>
<keyword evidence="6" id="KW-1185">Reference proteome</keyword>
<gene>
    <name evidence="5" type="ORF">BAMA_17805</name>
</gene>
<dbReference type="Pfam" id="PF13419">
    <property type="entry name" value="HAD_2"/>
    <property type="match status" value="1"/>
</dbReference>
<dbReference type="InterPro" id="IPR051400">
    <property type="entry name" value="HAD-like_hydrolase"/>
</dbReference>
<evidence type="ECO:0000256" key="1">
    <source>
        <dbReference type="ARBA" id="ARBA00001946"/>
    </source>
</evidence>
<proteinExistence type="predicted"/>
<comment type="caution">
    <text evidence="5">The sequence shown here is derived from an EMBL/GenBank/DDBJ whole genome shotgun (WGS) entry which is preliminary data.</text>
</comment>
<dbReference type="InterPro" id="IPR006439">
    <property type="entry name" value="HAD-SF_hydro_IA"/>
</dbReference>
<dbReference type="InterPro" id="IPR041492">
    <property type="entry name" value="HAD_2"/>
</dbReference>
<comment type="cofactor">
    <cofactor evidence="1">
        <name>Mg(2+)</name>
        <dbReference type="ChEBI" id="CHEBI:18420"/>
    </cofactor>
</comment>
<evidence type="ECO:0000256" key="3">
    <source>
        <dbReference type="ARBA" id="ARBA00022801"/>
    </source>
</evidence>
<dbReference type="AlphaFoldDB" id="A0A073K1G9"/>
<keyword evidence="2" id="KW-0479">Metal-binding</keyword>
<dbReference type="PANTHER" id="PTHR46470">
    <property type="entry name" value="N-ACYLNEURAMINATE-9-PHOSPHATASE"/>
    <property type="match status" value="1"/>
</dbReference>
<evidence type="ECO:0000256" key="2">
    <source>
        <dbReference type="ARBA" id="ARBA00022723"/>
    </source>
</evidence>
<dbReference type="eggNOG" id="COG1011">
    <property type="taxonomic scope" value="Bacteria"/>
</dbReference>
<reference evidence="5 6" key="1">
    <citation type="submission" date="2014-06" db="EMBL/GenBank/DDBJ databases">
        <title>Draft genome sequence of Bacillus manliponensis JCM 15802 (MCCC 1A00708).</title>
        <authorList>
            <person name="Lai Q."/>
            <person name="Liu Y."/>
            <person name="Shao Z."/>
        </authorList>
    </citation>
    <scope>NUCLEOTIDE SEQUENCE [LARGE SCALE GENOMIC DNA]</scope>
    <source>
        <strain evidence="5 6">JCM 15802</strain>
    </source>
</reference>
<dbReference type="Proteomes" id="UP000027822">
    <property type="component" value="Unassembled WGS sequence"/>
</dbReference>
<dbReference type="Gene3D" id="1.10.150.520">
    <property type="match status" value="1"/>
</dbReference>
<dbReference type="NCBIfam" id="TIGR01549">
    <property type="entry name" value="HAD-SF-IA-v1"/>
    <property type="match status" value="1"/>
</dbReference>
<dbReference type="InterPro" id="IPR023214">
    <property type="entry name" value="HAD_sf"/>
</dbReference>
<dbReference type="Gene3D" id="3.40.50.1000">
    <property type="entry name" value="HAD superfamily/HAD-like"/>
    <property type="match status" value="1"/>
</dbReference>
<sequence length="235" mass="27498">MVIRAIVFDMDDTLYNEKDYVVSGLKAVDNWFVENHRQTGFYHTAIELFNQGERKFIFNKVLEELDVLYEECLISSMIEHYRSHEPNITLSEEAEWVLDNLFPSVKVGLISDGYLVTQEQKVKALKLPERLHSIILTDQLGKEYWKPSRVPYEEMSKSLQVSSYQCVYIGDNLTKDFVTAKKLGWTTVHINRKDGIYYGSIVEEDHKAHYEISNLKELCTIPVLRHMFLLEQKPI</sequence>
<accession>A0A073K1G9</accession>
<protein>
    <submittedName>
        <fullName evidence="5">Haloacid dehalogenase</fullName>
    </submittedName>
</protein>
<name>A0A073K1G9_9BACI</name>
<evidence type="ECO:0000313" key="5">
    <source>
        <dbReference type="EMBL" id="KEK20292.1"/>
    </source>
</evidence>
<dbReference type="RefSeq" id="WP_034637705.1">
    <property type="nucleotide sequence ID" value="NZ_CBCSJC010000003.1"/>
</dbReference>
<dbReference type="STRING" id="574376.BAMA_17805"/>
<dbReference type="PANTHER" id="PTHR46470:SF2">
    <property type="entry name" value="GLYCERALDEHYDE 3-PHOSPHATE PHOSPHATASE"/>
    <property type="match status" value="1"/>
</dbReference>
<keyword evidence="4" id="KW-0460">Magnesium</keyword>
<dbReference type="EMBL" id="JOTN01000004">
    <property type="protein sequence ID" value="KEK20292.1"/>
    <property type="molecule type" value="Genomic_DNA"/>
</dbReference>
<dbReference type="OrthoDB" id="9809962at2"/>